<comment type="caution">
    <text evidence="2">The sequence shown here is derived from an EMBL/GenBank/DDBJ whole genome shotgun (WGS) entry which is preliminary data.</text>
</comment>
<keyword evidence="1" id="KW-0472">Membrane</keyword>
<evidence type="ECO:0008006" key="4">
    <source>
        <dbReference type="Google" id="ProtNLM"/>
    </source>
</evidence>
<reference evidence="2 3" key="1">
    <citation type="submission" date="2019-12" db="EMBL/GenBank/DDBJ databases">
        <title>Whole genome shotgun sequence of Streptomyces hygroscopicus subsp. glebosus NBRC 13786.</title>
        <authorList>
            <person name="Ichikawa N."/>
            <person name="Kimura A."/>
            <person name="Kitahashi Y."/>
            <person name="Komaki H."/>
            <person name="Tamura T."/>
        </authorList>
    </citation>
    <scope>NUCLEOTIDE SEQUENCE [LARGE SCALE GENOMIC DNA]</scope>
    <source>
        <strain evidence="2 3">NBRC 13786</strain>
    </source>
</reference>
<dbReference type="Proteomes" id="UP000430079">
    <property type="component" value="Unassembled WGS sequence"/>
</dbReference>
<organism evidence="2 3">
    <name type="scientific">Streptomyces glebosus</name>
    <dbReference type="NCBI Taxonomy" id="249580"/>
    <lineage>
        <taxon>Bacteria</taxon>
        <taxon>Bacillati</taxon>
        <taxon>Actinomycetota</taxon>
        <taxon>Actinomycetes</taxon>
        <taxon>Kitasatosporales</taxon>
        <taxon>Streptomycetaceae</taxon>
        <taxon>Streptomyces</taxon>
    </lineage>
</organism>
<dbReference type="EMBL" id="BLIO01000001">
    <property type="protein sequence ID" value="GFE17545.1"/>
    <property type="molecule type" value="Genomic_DNA"/>
</dbReference>
<feature type="transmembrane region" description="Helical" evidence="1">
    <location>
        <begin position="150"/>
        <end position="171"/>
    </location>
</feature>
<keyword evidence="1" id="KW-1133">Transmembrane helix</keyword>
<evidence type="ECO:0000313" key="2">
    <source>
        <dbReference type="EMBL" id="GFE17545.1"/>
    </source>
</evidence>
<dbReference type="AlphaFoldDB" id="A0A640T7B3"/>
<proteinExistence type="predicted"/>
<protein>
    <recommendedName>
        <fullName evidence="4">Integral membrane protein</fullName>
    </recommendedName>
</protein>
<name>A0A640T7B3_9ACTN</name>
<sequence length="241" mass="24520">MRTDSGPLKHPLSLVMAHSAAMDISAPHLRALRAALFTALCVALSSASHVLLSRMPLPLTTVAAIGAAVFVLAYALAGRERGYWHIAALLVPLELTADLVFSLGQHTCYGAAGGPVAGPLRSLGVDLLCGGGPVGGAPLTRLPEDRAGPVSSWLVLLAAHLLIGLLAAGWLRRGEAALGRLLGAVAGFAFRPLLLAVAVVGATAAPRRPAPAPVRSGSPARTAPLLVHCVVRRGPPCALAA</sequence>
<accession>A0A640T7B3</accession>
<evidence type="ECO:0000313" key="3">
    <source>
        <dbReference type="Proteomes" id="UP000430079"/>
    </source>
</evidence>
<feature type="transmembrane region" description="Helical" evidence="1">
    <location>
        <begin position="177"/>
        <end position="205"/>
    </location>
</feature>
<feature type="transmembrane region" description="Helical" evidence="1">
    <location>
        <begin position="31"/>
        <end position="51"/>
    </location>
</feature>
<gene>
    <name evidence="2" type="ORF">Sgleb_55920</name>
</gene>
<evidence type="ECO:0000256" key="1">
    <source>
        <dbReference type="SAM" id="Phobius"/>
    </source>
</evidence>
<keyword evidence="3" id="KW-1185">Reference proteome</keyword>
<feature type="transmembrane region" description="Helical" evidence="1">
    <location>
        <begin position="57"/>
        <end position="77"/>
    </location>
</feature>
<keyword evidence="1" id="KW-0812">Transmembrane</keyword>